<feature type="non-terminal residue" evidence="1">
    <location>
        <position position="1"/>
    </location>
</feature>
<proteinExistence type="predicted"/>
<evidence type="ECO:0000313" key="2">
    <source>
        <dbReference type="Proteomes" id="UP000799118"/>
    </source>
</evidence>
<organism evidence="1 2">
    <name type="scientific">Gymnopus androsaceus JB14</name>
    <dbReference type="NCBI Taxonomy" id="1447944"/>
    <lineage>
        <taxon>Eukaryota</taxon>
        <taxon>Fungi</taxon>
        <taxon>Dikarya</taxon>
        <taxon>Basidiomycota</taxon>
        <taxon>Agaricomycotina</taxon>
        <taxon>Agaricomycetes</taxon>
        <taxon>Agaricomycetidae</taxon>
        <taxon>Agaricales</taxon>
        <taxon>Marasmiineae</taxon>
        <taxon>Omphalotaceae</taxon>
        <taxon>Gymnopus</taxon>
    </lineage>
</organism>
<dbReference type="OrthoDB" id="2677917at2759"/>
<protein>
    <submittedName>
        <fullName evidence="1">Uncharacterized protein</fullName>
    </submittedName>
</protein>
<gene>
    <name evidence="1" type="ORF">BT96DRAFT_838496</name>
</gene>
<name>A0A6A4GM76_9AGAR</name>
<reference evidence="1" key="1">
    <citation type="journal article" date="2019" name="Environ. Microbiol.">
        <title>Fungal ecological strategies reflected in gene transcription - a case study of two litter decomposers.</title>
        <authorList>
            <person name="Barbi F."/>
            <person name="Kohler A."/>
            <person name="Barry K."/>
            <person name="Baskaran P."/>
            <person name="Daum C."/>
            <person name="Fauchery L."/>
            <person name="Ihrmark K."/>
            <person name="Kuo A."/>
            <person name="LaButti K."/>
            <person name="Lipzen A."/>
            <person name="Morin E."/>
            <person name="Grigoriev I.V."/>
            <person name="Henrissat B."/>
            <person name="Lindahl B."/>
            <person name="Martin F."/>
        </authorList>
    </citation>
    <scope>NUCLEOTIDE SEQUENCE</scope>
    <source>
        <strain evidence="1">JB14</strain>
    </source>
</reference>
<evidence type="ECO:0000313" key="1">
    <source>
        <dbReference type="EMBL" id="KAE9386882.1"/>
    </source>
</evidence>
<keyword evidence="2" id="KW-1185">Reference proteome</keyword>
<dbReference type="EMBL" id="ML769841">
    <property type="protein sequence ID" value="KAE9386882.1"/>
    <property type="molecule type" value="Genomic_DNA"/>
</dbReference>
<sequence>KAPIYAFYNPDPEVEFASNGTAEYIAFSCSTCWAQVKQGLKTGDKASTGALIQHAKCCWGDEAVSAVQNSKSIDKAWETLKKFGKKSQSKLTAVLWTVKGWAELFSAQPPTKKTIWFVFKPTILKNVVFIAF</sequence>
<accession>A0A6A4GM76</accession>
<dbReference type="AlphaFoldDB" id="A0A6A4GM76"/>
<dbReference type="Proteomes" id="UP000799118">
    <property type="component" value="Unassembled WGS sequence"/>
</dbReference>